<dbReference type="Pfam" id="PF21906">
    <property type="entry name" value="WHD_NrtR"/>
    <property type="match status" value="1"/>
</dbReference>
<name>A0A160P705_STRLU</name>
<dbReference type="InterPro" id="IPR036388">
    <property type="entry name" value="WH-like_DNA-bd_sf"/>
</dbReference>
<sequence length="289" mass="30979">MEPAESPGRGRSGTVRSFETRVYRQGDDYDRGMPPYDPSAFPSFAVTVDLVVLTVRRHALCALVVKRGEPPFQGSWALPGGFVRADEDLDGAAARELVEETGLCVHDPGTPQPGPGNGAHLEQLATYGAPDRDPRMRVVSVAHLALAPDLPAPRAGGDANSARWAPVEELLGHDIDATEGTGEMPAPLAFDHTRILSDGVERARSKIEYSSLATAFCPPEFTVGELRRVYEAVWGVTLDPRNFHRKVTGTPGFLVPAGGTTTRQGGRPAQLFRAGGATLLNPPMLRPEV</sequence>
<keyword evidence="5" id="KW-1185">Reference proteome</keyword>
<dbReference type="InterPro" id="IPR054105">
    <property type="entry name" value="WHD_NrtR"/>
</dbReference>
<evidence type="ECO:0000313" key="5">
    <source>
        <dbReference type="Proteomes" id="UP000217676"/>
    </source>
</evidence>
<protein>
    <submittedName>
        <fullName evidence="4">DNA hydrolase with mutT domain-containing protein</fullName>
    </submittedName>
</protein>
<dbReference type="AlphaFoldDB" id="A0A160P705"/>
<dbReference type="InterPro" id="IPR015797">
    <property type="entry name" value="NUDIX_hydrolase-like_dom_sf"/>
</dbReference>
<keyword evidence="1 4" id="KW-0378">Hydrolase</keyword>
<feature type="compositionally biased region" description="Basic and acidic residues" evidence="2">
    <location>
        <begin position="18"/>
        <end position="29"/>
    </location>
</feature>
<organism evidence="4 5">
    <name type="scientific">Streptomyces laurentii</name>
    <dbReference type="NCBI Taxonomy" id="39478"/>
    <lineage>
        <taxon>Bacteria</taxon>
        <taxon>Bacillati</taxon>
        <taxon>Actinomycetota</taxon>
        <taxon>Actinomycetes</taxon>
        <taxon>Kitasatosporales</taxon>
        <taxon>Streptomycetaceae</taxon>
        <taxon>Streptomyces</taxon>
    </lineage>
</organism>
<gene>
    <name evidence="4" type="ORF">SLA_5691</name>
</gene>
<evidence type="ECO:0000259" key="3">
    <source>
        <dbReference type="PROSITE" id="PS51462"/>
    </source>
</evidence>
<dbReference type="Proteomes" id="UP000217676">
    <property type="component" value="Chromosome"/>
</dbReference>
<evidence type="ECO:0000256" key="1">
    <source>
        <dbReference type="ARBA" id="ARBA00022801"/>
    </source>
</evidence>
<dbReference type="SUPFAM" id="SSF46785">
    <property type="entry name" value="Winged helix' DNA-binding domain"/>
    <property type="match status" value="1"/>
</dbReference>
<dbReference type="PROSITE" id="PS00893">
    <property type="entry name" value="NUDIX_BOX"/>
    <property type="match status" value="1"/>
</dbReference>
<feature type="region of interest" description="Disordered" evidence="2">
    <location>
        <begin position="1"/>
        <end position="29"/>
    </location>
</feature>
<dbReference type="Pfam" id="PF00293">
    <property type="entry name" value="NUDIX"/>
    <property type="match status" value="1"/>
</dbReference>
<dbReference type="PANTHER" id="PTHR43736:SF4">
    <property type="entry name" value="SLR1690 PROTEIN"/>
    <property type="match status" value="1"/>
</dbReference>
<feature type="domain" description="Nudix hydrolase" evidence="3">
    <location>
        <begin position="42"/>
        <end position="190"/>
    </location>
</feature>
<dbReference type="InterPro" id="IPR020084">
    <property type="entry name" value="NUDIX_hydrolase_CS"/>
</dbReference>
<proteinExistence type="predicted"/>
<dbReference type="CDD" id="cd18873">
    <property type="entry name" value="NUDIX_NadM_like"/>
    <property type="match status" value="1"/>
</dbReference>
<evidence type="ECO:0000313" key="4">
    <source>
        <dbReference type="EMBL" id="BAU86560.1"/>
    </source>
</evidence>
<accession>A0A160P705</accession>
<dbReference type="InterPro" id="IPR036390">
    <property type="entry name" value="WH_DNA-bd_sf"/>
</dbReference>
<dbReference type="InterPro" id="IPR000086">
    <property type="entry name" value="NUDIX_hydrolase_dom"/>
</dbReference>
<dbReference type="SUPFAM" id="SSF55811">
    <property type="entry name" value="Nudix"/>
    <property type="match status" value="1"/>
</dbReference>
<dbReference type="PANTHER" id="PTHR43736">
    <property type="entry name" value="ADP-RIBOSE PYROPHOSPHATASE"/>
    <property type="match status" value="1"/>
</dbReference>
<evidence type="ECO:0000256" key="2">
    <source>
        <dbReference type="SAM" id="MobiDB-lite"/>
    </source>
</evidence>
<dbReference type="KEGG" id="slau:SLA_5691"/>
<dbReference type="Gene3D" id="3.90.79.10">
    <property type="entry name" value="Nucleoside Triphosphate Pyrophosphohydrolase"/>
    <property type="match status" value="1"/>
</dbReference>
<dbReference type="Gene3D" id="1.10.10.10">
    <property type="entry name" value="Winged helix-like DNA-binding domain superfamily/Winged helix DNA-binding domain"/>
    <property type="match status" value="1"/>
</dbReference>
<dbReference type="GO" id="GO:0016787">
    <property type="term" value="F:hydrolase activity"/>
    <property type="evidence" value="ECO:0007669"/>
    <property type="project" value="UniProtKB-KW"/>
</dbReference>
<reference evidence="4 5" key="1">
    <citation type="journal article" date="2016" name="Genome Announc.">
        <title>Complete Genome Sequence of Thiostrepton-Producing Streptomyces laurentii ATCC 31255.</title>
        <authorList>
            <person name="Doi K."/>
            <person name="Fujino Y."/>
            <person name="Nagayoshi Y."/>
            <person name="Ohshima T."/>
            <person name="Ogata S."/>
        </authorList>
    </citation>
    <scope>NUCLEOTIDE SEQUENCE [LARGE SCALE GENOMIC DNA]</scope>
    <source>
        <strain evidence="4 5">ATCC 31255</strain>
    </source>
</reference>
<dbReference type="EMBL" id="AP017424">
    <property type="protein sequence ID" value="BAU86560.1"/>
    <property type="molecule type" value="Genomic_DNA"/>
</dbReference>
<dbReference type="PROSITE" id="PS51462">
    <property type="entry name" value="NUDIX"/>
    <property type="match status" value="1"/>
</dbReference>